<gene>
    <name evidence="2" type="ORF">Cph01nite_29120</name>
</gene>
<dbReference type="Proteomes" id="UP000614741">
    <property type="component" value="Unassembled WGS sequence"/>
</dbReference>
<feature type="compositionally biased region" description="Low complexity" evidence="1">
    <location>
        <begin position="215"/>
        <end position="234"/>
    </location>
</feature>
<accession>A0ABQ4DP66</accession>
<organism evidence="2 3">
    <name type="scientific">Cellulomonas phragmiteti</name>
    <dbReference type="NCBI Taxonomy" id="478780"/>
    <lineage>
        <taxon>Bacteria</taxon>
        <taxon>Bacillati</taxon>
        <taxon>Actinomycetota</taxon>
        <taxon>Actinomycetes</taxon>
        <taxon>Micrococcales</taxon>
        <taxon>Cellulomonadaceae</taxon>
        <taxon>Cellulomonas</taxon>
    </lineage>
</organism>
<evidence type="ECO:0000313" key="3">
    <source>
        <dbReference type="Proteomes" id="UP000614741"/>
    </source>
</evidence>
<feature type="region of interest" description="Disordered" evidence="1">
    <location>
        <begin position="178"/>
        <end position="238"/>
    </location>
</feature>
<comment type="caution">
    <text evidence="2">The sequence shown here is derived from an EMBL/GenBank/DDBJ whole genome shotgun (WGS) entry which is preliminary data.</text>
</comment>
<evidence type="ECO:0000256" key="1">
    <source>
        <dbReference type="SAM" id="MobiDB-lite"/>
    </source>
</evidence>
<sequence>MLDADADAGPCTGWAPFAVVGVGAGEARGTTAGAVLRAGASRRAVPAGGALVGGVPTGGVLVGGVPTGGVLAGVRAGVVGAGVVGASVVRAGVVRPAGGAARRAARITELHTGAAGSARGPASPTACVARLTAGPSWASRARLRRSVLDPLLLDPPVPRASAGGGGAAARAAVAGGAAATSAASPARDVRSRGAEGLGSDRGATESGRRVTADPRTGAGTGVRAGATGAGVRAGSRPPASVTVRAARLVLGPAAAGPASEGCRPPAAAAPGETVRTTAVPGPAAGCSDGVVARAAGWPGCSSRARAAGASLGDGVRRPRSSVARRCSGDAVVAGRTCPRAASAAAGRDALEIRSAVVRATGAPATPAAPGVLAGARAAGEWEEGGLDCPLAAWGVVVAAGVEGAVGVLDCALASGGWGEGVLDGTLAAWGVGVGGLDCALAGWGVGRGGRTSGCARAAGRTRRVVSPRANRRLAAAARTSRGRPDTGRHSSSALTCHLRRVRGPAS</sequence>
<keyword evidence="3" id="KW-1185">Reference proteome</keyword>
<reference evidence="2 3" key="1">
    <citation type="submission" date="2021-01" db="EMBL/GenBank/DDBJ databases">
        <title>Whole genome shotgun sequence of Cellulomonas phragmiteti NBRC 110785.</title>
        <authorList>
            <person name="Komaki H."/>
            <person name="Tamura T."/>
        </authorList>
    </citation>
    <scope>NUCLEOTIDE SEQUENCE [LARGE SCALE GENOMIC DNA]</scope>
    <source>
        <strain evidence="2 3">NBRC 110785</strain>
    </source>
</reference>
<evidence type="ECO:0000313" key="2">
    <source>
        <dbReference type="EMBL" id="GIG41150.1"/>
    </source>
</evidence>
<proteinExistence type="predicted"/>
<name>A0ABQ4DP66_9CELL</name>
<dbReference type="EMBL" id="BONP01000020">
    <property type="protein sequence ID" value="GIG41150.1"/>
    <property type="molecule type" value="Genomic_DNA"/>
</dbReference>
<feature type="region of interest" description="Disordered" evidence="1">
    <location>
        <begin position="469"/>
        <end position="494"/>
    </location>
</feature>
<feature type="compositionally biased region" description="Basic and acidic residues" evidence="1">
    <location>
        <begin position="202"/>
        <end position="212"/>
    </location>
</feature>
<protein>
    <submittedName>
        <fullName evidence="2">Uncharacterized protein</fullName>
    </submittedName>
</protein>